<dbReference type="GO" id="GO:0006950">
    <property type="term" value="P:response to stress"/>
    <property type="evidence" value="ECO:0007669"/>
    <property type="project" value="UniProtKB-ARBA"/>
</dbReference>
<proteinExistence type="predicted"/>
<evidence type="ECO:0000259" key="1">
    <source>
        <dbReference type="SMART" id="SM00731"/>
    </source>
</evidence>
<dbReference type="Pfam" id="PF10263">
    <property type="entry name" value="SprT-like"/>
    <property type="match status" value="1"/>
</dbReference>
<dbReference type="SMART" id="SM00731">
    <property type="entry name" value="SprT"/>
    <property type="match status" value="1"/>
</dbReference>
<dbReference type="AlphaFoldDB" id="A0A975G8V9"/>
<sequence>MSRWLRQLDLRWNSWLSARPSADAEKGPLPHEDTGLTAWCQETAKSLDLPELARRVRVTWNGRMQTTAGRAWWPDRLIEMNPKLKDFAPEELWRTLRHELAHLIAYERSGRRRIEPHGEEWRVACAELGIPHEQPYHSLPLKRRRMKRNFAYTCPWCLETFRRVRRIRRVVACYPCCQKHSAGAFDPRFKLVEQKLN</sequence>
<feature type="domain" description="SprT-like" evidence="1">
    <location>
        <begin position="34"/>
        <end position="183"/>
    </location>
</feature>
<evidence type="ECO:0000313" key="3">
    <source>
        <dbReference type="Proteomes" id="UP000676169"/>
    </source>
</evidence>
<reference evidence="2" key="1">
    <citation type="submission" date="2021-04" db="EMBL/GenBank/DDBJ databases">
        <title>Luteolibacter sp. 32A isolated from the skin of an Anderson's salamander (Ambystoma andersonii).</title>
        <authorList>
            <person name="Spergser J."/>
            <person name="Busse H.-J."/>
        </authorList>
    </citation>
    <scope>NUCLEOTIDE SEQUENCE</scope>
    <source>
        <strain evidence="2">32A</strain>
    </source>
</reference>
<gene>
    <name evidence="2" type="ORF">KBB96_19070</name>
</gene>
<dbReference type="RefSeq" id="WP_211631087.1">
    <property type="nucleotide sequence ID" value="NZ_CP073100.1"/>
</dbReference>
<dbReference type="KEGG" id="lamb:KBB96_19070"/>
<dbReference type="EMBL" id="CP073100">
    <property type="protein sequence ID" value="QUE50948.1"/>
    <property type="molecule type" value="Genomic_DNA"/>
</dbReference>
<dbReference type="InterPro" id="IPR006640">
    <property type="entry name" value="SprT-like_domain"/>
</dbReference>
<dbReference type="PANTHER" id="PTHR38773">
    <property type="entry name" value="PROTEIN SPRT"/>
    <property type="match status" value="1"/>
</dbReference>
<dbReference type="Proteomes" id="UP000676169">
    <property type="component" value="Chromosome"/>
</dbReference>
<evidence type="ECO:0000313" key="2">
    <source>
        <dbReference type="EMBL" id="QUE50948.1"/>
    </source>
</evidence>
<organism evidence="2 3">
    <name type="scientific">Luteolibacter ambystomatis</name>
    <dbReference type="NCBI Taxonomy" id="2824561"/>
    <lineage>
        <taxon>Bacteria</taxon>
        <taxon>Pseudomonadati</taxon>
        <taxon>Verrucomicrobiota</taxon>
        <taxon>Verrucomicrobiia</taxon>
        <taxon>Verrucomicrobiales</taxon>
        <taxon>Verrucomicrobiaceae</taxon>
        <taxon>Luteolibacter</taxon>
    </lineage>
</organism>
<name>A0A975G8V9_9BACT</name>
<dbReference type="PANTHER" id="PTHR38773:SF1">
    <property type="entry name" value="PROTEIN SPRT"/>
    <property type="match status" value="1"/>
</dbReference>
<accession>A0A975G8V9</accession>
<keyword evidence="3" id="KW-1185">Reference proteome</keyword>
<protein>
    <submittedName>
        <fullName evidence="2">SprT-like domain-containing protein</fullName>
    </submittedName>
</protein>